<evidence type="ECO:0008006" key="3">
    <source>
        <dbReference type="Google" id="ProtNLM"/>
    </source>
</evidence>
<name>A0A4Y2I2C9_ARAVE</name>
<dbReference type="Proteomes" id="UP000499080">
    <property type="component" value="Unassembled WGS sequence"/>
</dbReference>
<gene>
    <name evidence="1" type="ORF">AVEN_159962_1</name>
</gene>
<sequence length="194" mass="21367">MNFIDTKLVAALDKCKLWDRDSVHILMATTEALGHNTEDLIINRTSIQRFLQTLCAARTSVIRNGRLTSQLDFSTVQWDGKLLPAVTKNKKVDRLPVIISSNGREHLLGVPQLASCSGDNIAAAIYNLLADIKLLDTVQALSCDTTASTPGRIEGACVLLERKLGKDLLYLPCRHHVYELVLKSAFDFASSYGP</sequence>
<dbReference type="AlphaFoldDB" id="A0A4Y2I2C9"/>
<dbReference type="OrthoDB" id="8055275at2759"/>
<proteinExistence type="predicted"/>
<comment type="caution">
    <text evidence="1">The sequence shown here is derived from an EMBL/GenBank/DDBJ whole genome shotgun (WGS) entry which is preliminary data.</text>
</comment>
<dbReference type="EMBL" id="BGPR01002338">
    <property type="protein sequence ID" value="GBM71843.1"/>
    <property type="molecule type" value="Genomic_DNA"/>
</dbReference>
<reference evidence="1 2" key="1">
    <citation type="journal article" date="2019" name="Sci. Rep.">
        <title>Orb-weaving spider Araneus ventricosus genome elucidates the spidroin gene catalogue.</title>
        <authorList>
            <person name="Kono N."/>
            <person name="Nakamura H."/>
            <person name="Ohtoshi R."/>
            <person name="Moran D.A.P."/>
            <person name="Shinohara A."/>
            <person name="Yoshida Y."/>
            <person name="Fujiwara M."/>
            <person name="Mori M."/>
            <person name="Tomita M."/>
            <person name="Arakawa K."/>
        </authorList>
    </citation>
    <scope>NUCLEOTIDE SEQUENCE [LARGE SCALE GENOMIC DNA]</scope>
</reference>
<organism evidence="1 2">
    <name type="scientific">Araneus ventricosus</name>
    <name type="common">Orbweaver spider</name>
    <name type="synonym">Epeira ventricosa</name>
    <dbReference type="NCBI Taxonomy" id="182803"/>
    <lineage>
        <taxon>Eukaryota</taxon>
        <taxon>Metazoa</taxon>
        <taxon>Ecdysozoa</taxon>
        <taxon>Arthropoda</taxon>
        <taxon>Chelicerata</taxon>
        <taxon>Arachnida</taxon>
        <taxon>Araneae</taxon>
        <taxon>Araneomorphae</taxon>
        <taxon>Entelegynae</taxon>
        <taxon>Araneoidea</taxon>
        <taxon>Araneidae</taxon>
        <taxon>Araneus</taxon>
    </lineage>
</organism>
<accession>A0A4Y2I2C9</accession>
<protein>
    <recommendedName>
        <fullName evidence="3">DUF4371 domain-containing protein</fullName>
    </recommendedName>
</protein>
<keyword evidence="2" id="KW-1185">Reference proteome</keyword>
<evidence type="ECO:0000313" key="1">
    <source>
        <dbReference type="EMBL" id="GBM71843.1"/>
    </source>
</evidence>
<evidence type="ECO:0000313" key="2">
    <source>
        <dbReference type="Proteomes" id="UP000499080"/>
    </source>
</evidence>